<feature type="region of interest" description="Disordered" evidence="1">
    <location>
        <begin position="1"/>
        <end position="32"/>
    </location>
</feature>
<gene>
    <name evidence="2" type="ORF">EDB81DRAFT_308746</name>
</gene>
<name>A0A9P9I9T0_9HYPO</name>
<proteinExistence type="predicted"/>
<protein>
    <submittedName>
        <fullName evidence="2">Uncharacterized protein</fullName>
    </submittedName>
</protein>
<dbReference type="AlphaFoldDB" id="A0A9P9I9T0"/>
<feature type="compositionally biased region" description="Polar residues" evidence="1">
    <location>
        <begin position="1"/>
        <end position="14"/>
    </location>
</feature>
<keyword evidence="3" id="KW-1185">Reference proteome</keyword>
<evidence type="ECO:0000256" key="1">
    <source>
        <dbReference type="SAM" id="MobiDB-lite"/>
    </source>
</evidence>
<accession>A0A9P9I9T0</accession>
<evidence type="ECO:0000313" key="2">
    <source>
        <dbReference type="EMBL" id="KAH7113373.1"/>
    </source>
</evidence>
<reference evidence="2" key="1">
    <citation type="journal article" date="2021" name="Nat. Commun.">
        <title>Genetic determinants of endophytism in the Arabidopsis root mycobiome.</title>
        <authorList>
            <person name="Mesny F."/>
            <person name="Miyauchi S."/>
            <person name="Thiergart T."/>
            <person name="Pickel B."/>
            <person name="Atanasova L."/>
            <person name="Karlsson M."/>
            <person name="Huettel B."/>
            <person name="Barry K.W."/>
            <person name="Haridas S."/>
            <person name="Chen C."/>
            <person name="Bauer D."/>
            <person name="Andreopoulos W."/>
            <person name="Pangilinan J."/>
            <person name="LaButti K."/>
            <person name="Riley R."/>
            <person name="Lipzen A."/>
            <person name="Clum A."/>
            <person name="Drula E."/>
            <person name="Henrissat B."/>
            <person name="Kohler A."/>
            <person name="Grigoriev I.V."/>
            <person name="Martin F.M."/>
            <person name="Hacquard S."/>
        </authorList>
    </citation>
    <scope>NUCLEOTIDE SEQUENCE</scope>
    <source>
        <strain evidence="2">MPI-CAGE-AT-0147</strain>
    </source>
</reference>
<feature type="region of interest" description="Disordered" evidence="1">
    <location>
        <begin position="68"/>
        <end position="157"/>
    </location>
</feature>
<dbReference type="Proteomes" id="UP000738349">
    <property type="component" value="Unassembled WGS sequence"/>
</dbReference>
<evidence type="ECO:0000313" key="3">
    <source>
        <dbReference type="Proteomes" id="UP000738349"/>
    </source>
</evidence>
<organism evidence="2 3">
    <name type="scientific">Dactylonectria macrodidyma</name>
    <dbReference type="NCBI Taxonomy" id="307937"/>
    <lineage>
        <taxon>Eukaryota</taxon>
        <taxon>Fungi</taxon>
        <taxon>Dikarya</taxon>
        <taxon>Ascomycota</taxon>
        <taxon>Pezizomycotina</taxon>
        <taxon>Sordariomycetes</taxon>
        <taxon>Hypocreomycetidae</taxon>
        <taxon>Hypocreales</taxon>
        <taxon>Nectriaceae</taxon>
        <taxon>Dactylonectria</taxon>
    </lineage>
</organism>
<sequence length="242" mass="25350">MSSKVASSCNQSRASLGKTLAGEKPKATGALLRRRRLPRSAVSRQALYHLDPAVCVCCLEAVRQVVGPGGGPGSSRSYKKRGGSLGSAQLQRSVGAAKSRRSSRGRETRNVEQSELQKGIGGATEAQEVEGTRPSVSRRQGRTGGSGQPKLQRVVEAAGPRKITPIGLAKVGRAEGQQDPGPHKAPNLARAWNRLVCLVPGQYLLAVAAAHKKVNSPNPFGLWPAKTLLGPSCKAAGDGLQK</sequence>
<dbReference type="EMBL" id="JAGMUV010000035">
    <property type="protein sequence ID" value="KAH7113373.1"/>
    <property type="molecule type" value="Genomic_DNA"/>
</dbReference>
<dbReference type="OrthoDB" id="4967664at2759"/>
<comment type="caution">
    <text evidence="2">The sequence shown here is derived from an EMBL/GenBank/DDBJ whole genome shotgun (WGS) entry which is preliminary data.</text>
</comment>